<dbReference type="EMBL" id="CP015231">
    <property type="protein sequence ID" value="ANP42183.1"/>
    <property type="molecule type" value="Genomic_DNA"/>
</dbReference>
<geneLocation type="plasmid" evidence="1 2">
    <name>unnamed1</name>
</geneLocation>
<sequence length="73" mass="8515">MTPEQKLEYYINNSENLEGGEFWFSLRNQKYYAFIIAKELLIAGAEPDEAIDLAMEFVNGYYNNAIRKGAWKL</sequence>
<protein>
    <submittedName>
        <fullName evidence="1">Uncharacterized protein</fullName>
    </submittedName>
</protein>
<evidence type="ECO:0000313" key="2">
    <source>
        <dbReference type="Proteomes" id="UP000013243"/>
    </source>
</evidence>
<keyword evidence="1" id="KW-0614">Plasmid</keyword>
<dbReference type="RefSeq" id="WP_005613724.1">
    <property type="nucleotide sequence ID" value="NZ_CP015231.1"/>
</dbReference>
<dbReference type="GeneID" id="28251268"/>
<organism evidence="1 2">
    <name type="scientific">Tritonibacter mobilis F1926</name>
    <dbReference type="NCBI Taxonomy" id="1265309"/>
    <lineage>
        <taxon>Bacteria</taxon>
        <taxon>Pseudomonadati</taxon>
        <taxon>Pseudomonadota</taxon>
        <taxon>Alphaproteobacteria</taxon>
        <taxon>Rhodobacterales</taxon>
        <taxon>Paracoccaceae</taxon>
        <taxon>Tritonibacter</taxon>
    </lineage>
</organism>
<dbReference type="OrthoDB" id="9942652at2"/>
<name>A0A1B1A6I9_9RHOB</name>
<evidence type="ECO:0000313" key="1">
    <source>
        <dbReference type="EMBL" id="ANP42183.1"/>
    </source>
</evidence>
<dbReference type="KEGG" id="rmb:K529_015495"/>
<dbReference type="Proteomes" id="UP000013243">
    <property type="component" value="Plasmid unnamed1"/>
</dbReference>
<proteinExistence type="predicted"/>
<dbReference type="AlphaFoldDB" id="A0A1B1A6I9"/>
<gene>
    <name evidence="1" type="ORF">K529_015495</name>
</gene>
<reference evidence="1 2" key="1">
    <citation type="journal article" date="2016" name="ISME J.">
        <title>Global occurrence and heterogeneity of the Roseobacter-clade species Ruegeria mobilis.</title>
        <authorList>
            <person name="Sonnenschein E."/>
            <person name="Gram L."/>
        </authorList>
    </citation>
    <scope>NUCLEOTIDE SEQUENCE [LARGE SCALE GENOMIC DNA]</scope>
    <source>
        <strain evidence="1 2">F1926</strain>
        <plasmid evidence="1 2">unnamed1</plasmid>
    </source>
</reference>
<accession>A0A1B1A6I9</accession>